<accession>A0A9W8E2K2</accession>
<proteinExistence type="predicted"/>
<comment type="caution">
    <text evidence="3">The sequence shown here is derived from an EMBL/GenBank/DDBJ whole genome shotgun (WGS) entry which is preliminary data.</text>
</comment>
<reference evidence="3" key="1">
    <citation type="submission" date="2022-07" db="EMBL/GenBank/DDBJ databases">
        <title>Phylogenomic reconstructions and comparative analyses of Kickxellomycotina fungi.</title>
        <authorList>
            <person name="Reynolds N.K."/>
            <person name="Stajich J.E."/>
            <person name="Barry K."/>
            <person name="Grigoriev I.V."/>
            <person name="Crous P."/>
            <person name="Smith M.E."/>
        </authorList>
    </citation>
    <scope>NUCLEOTIDE SEQUENCE</scope>
    <source>
        <strain evidence="3">RSA 1196</strain>
    </source>
</reference>
<evidence type="ECO:0000256" key="1">
    <source>
        <dbReference type="ARBA" id="ARBA00022490"/>
    </source>
</evidence>
<organism evidence="3 4">
    <name type="scientific">Dispira parvispora</name>
    <dbReference type="NCBI Taxonomy" id="1520584"/>
    <lineage>
        <taxon>Eukaryota</taxon>
        <taxon>Fungi</taxon>
        <taxon>Fungi incertae sedis</taxon>
        <taxon>Zoopagomycota</taxon>
        <taxon>Kickxellomycotina</taxon>
        <taxon>Dimargaritomycetes</taxon>
        <taxon>Dimargaritales</taxon>
        <taxon>Dimargaritaceae</taxon>
        <taxon>Dispira</taxon>
    </lineage>
</organism>
<dbReference type="InterPro" id="IPR050756">
    <property type="entry name" value="CSN3"/>
</dbReference>
<name>A0A9W8E2K2_9FUNG</name>
<evidence type="ECO:0000259" key="2">
    <source>
        <dbReference type="Pfam" id="PF22788"/>
    </source>
</evidence>
<dbReference type="AlphaFoldDB" id="A0A9W8E2K2"/>
<sequence>MDNVQSPPSASCNEETTQSELEQLLQWTKQLLLTPEFILDWLQRVDSCVPLLEPAASDENYKLALGLYQRLQQLGEVPLPTDIMEQAVAVGLAFLRQAGLPAITPLLTWVVTQSSKTEQGIRTVTPVLIGLDNAHPSPSVAGLTPQMYLEYHYYAGVVYVAHQDYTLAHACFMQCLSLPTNRVAMLQKLAYGKMCCLNLVVHQKPFTLPRFFDSEILALPSVVPAAYLELGTQFELGQPRDLEKFITHHKSVFQQAGDYDLAKTVFVALRRHLLSKLLRFCTTIPLAKLADVLGYDLLEAMVIPEDLRNLLEKVMEAENAQFRVENHPELGLVVYFEHLRRSKDTGDDSMPALINSLAAGPHVLAQLNTAERLLPVPSTGINN</sequence>
<evidence type="ECO:0000313" key="4">
    <source>
        <dbReference type="Proteomes" id="UP001150925"/>
    </source>
</evidence>
<dbReference type="Pfam" id="PF22788">
    <property type="entry name" value="COP9_hel_rpt"/>
    <property type="match status" value="1"/>
</dbReference>
<dbReference type="PANTHER" id="PTHR10758:SF1">
    <property type="entry name" value="COP9 SIGNALOSOME COMPLEX SUBUNIT 3"/>
    <property type="match status" value="1"/>
</dbReference>
<feature type="non-terminal residue" evidence="3">
    <location>
        <position position="383"/>
    </location>
</feature>
<dbReference type="Proteomes" id="UP001150925">
    <property type="component" value="Unassembled WGS sequence"/>
</dbReference>
<dbReference type="InterPro" id="IPR055089">
    <property type="entry name" value="COP9_N"/>
</dbReference>
<dbReference type="PANTHER" id="PTHR10758">
    <property type="entry name" value="26S PROTEASOME NON-ATPASE REGULATORY SUBUNIT 3/COP9 SIGNALOSOME COMPLEX SUBUNIT 3"/>
    <property type="match status" value="1"/>
</dbReference>
<keyword evidence="1" id="KW-0963">Cytoplasm</keyword>
<protein>
    <submittedName>
        <fullName evidence="3">COP9 signalosome complex subunit 3</fullName>
    </submittedName>
</protein>
<feature type="domain" description="COP9 signalosome complex subunit 3 N-terminal helical repeats" evidence="2">
    <location>
        <begin position="144"/>
        <end position="211"/>
    </location>
</feature>
<dbReference type="GO" id="GO:0008180">
    <property type="term" value="C:COP9 signalosome"/>
    <property type="evidence" value="ECO:0007669"/>
    <property type="project" value="TreeGrafter"/>
</dbReference>
<dbReference type="OrthoDB" id="29061at2759"/>
<dbReference type="GO" id="GO:0006511">
    <property type="term" value="P:ubiquitin-dependent protein catabolic process"/>
    <property type="evidence" value="ECO:0007669"/>
    <property type="project" value="TreeGrafter"/>
</dbReference>
<gene>
    <name evidence="3" type="primary">COPS3</name>
    <name evidence="3" type="ORF">IWQ62_003820</name>
</gene>
<evidence type="ECO:0000313" key="3">
    <source>
        <dbReference type="EMBL" id="KAJ1961562.1"/>
    </source>
</evidence>
<dbReference type="EMBL" id="JANBPY010001113">
    <property type="protein sequence ID" value="KAJ1961562.1"/>
    <property type="molecule type" value="Genomic_DNA"/>
</dbReference>
<keyword evidence="4" id="KW-1185">Reference proteome</keyword>